<dbReference type="InterPro" id="IPR008964">
    <property type="entry name" value="Invasin/intimin_cell_adhesion"/>
</dbReference>
<dbReference type="InterPro" id="IPR013783">
    <property type="entry name" value="Ig-like_fold"/>
</dbReference>
<name>A0A1I4CGQ4_9EURY</name>
<feature type="compositionally biased region" description="Polar residues" evidence="1">
    <location>
        <begin position="398"/>
        <end position="408"/>
    </location>
</feature>
<feature type="transmembrane region" description="Helical" evidence="2">
    <location>
        <begin position="12"/>
        <end position="30"/>
    </location>
</feature>
<reference evidence="4" key="1">
    <citation type="submission" date="2016-10" db="EMBL/GenBank/DDBJ databases">
        <authorList>
            <person name="Varghese N."/>
            <person name="Submissions S."/>
        </authorList>
    </citation>
    <scope>NUCLEOTIDE SEQUENCE [LARGE SCALE GENOMIC DNA]</scope>
    <source>
        <strain evidence="4">CGMCC 1.7738</strain>
    </source>
</reference>
<organism evidence="3 4">
    <name type="scientific">Halogranum rubrum</name>
    <dbReference type="NCBI Taxonomy" id="553466"/>
    <lineage>
        <taxon>Archaea</taxon>
        <taxon>Methanobacteriati</taxon>
        <taxon>Methanobacteriota</taxon>
        <taxon>Stenosarchaea group</taxon>
        <taxon>Halobacteria</taxon>
        <taxon>Halobacteriales</taxon>
        <taxon>Haloferacaceae</taxon>
    </lineage>
</organism>
<dbReference type="SUPFAM" id="SSF49373">
    <property type="entry name" value="Invasin/intimin cell-adhesion fragments"/>
    <property type="match status" value="1"/>
</dbReference>
<evidence type="ECO:0000256" key="1">
    <source>
        <dbReference type="SAM" id="MobiDB-lite"/>
    </source>
</evidence>
<accession>A0A1I4CGQ4</accession>
<evidence type="ECO:0000313" key="4">
    <source>
        <dbReference type="Proteomes" id="UP000199607"/>
    </source>
</evidence>
<keyword evidence="4" id="KW-1185">Reference proteome</keyword>
<evidence type="ECO:0000313" key="3">
    <source>
        <dbReference type="EMBL" id="SFK80422.1"/>
    </source>
</evidence>
<evidence type="ECO:0008006" key="5">
    <source>
        <dbReference type="Google" id="ProtNLM"/>
    </source>
</evidence>
<feature type="region of interest" description="Disordered" evidence="1">
    <location>
        <begin position="505"/>
        <end position="526"/>
    </location>
</feature>
<sequence>MGFRGDDRGVTVQIGAVLLFGMLIISMSMYQATVVPSENEQVEYQHNQQVQADMQSVRAEVASVSESGVTQSVPVRLGTAYPSRALFVNPPTPSGTVRTVPTEQIAIRNARALDDETDDYWTGSETKSFATARLSYEPNYYLYQSAPTTVYENGVLYNEFSETTRVPQSGQSIVDGRRITLVTLGGELSRAQTGTYSIDVRPVSVSKQSVTVTDEDGQLSVVVASRLDPSVWRDTLLADEYDGSDSDSDKYVAAVNPGPEPETVEIVFEDGVEYDLRLARVGVGTDVSEATPTYLTRIDGGGDIVPEGTERRLTAEVRDEFNNPVSGQVVNASVTNGPGSVTPTETSDSDGEVAFRYVAPTDVDDAQSATVTVEFGETPDAARQVTFDLSVSDADLSGGQTNDGSAPSPSVRLDDHTGLNGNDLRYILSYDVENVNESFERVEARFESTTTSAKGTRTSDESREGFIYTNSYGAGTPHDIELRVIYRNGDGEEYVAATRSISDTADTENWGRNDDLSVGSSPQIDSLDIKDDSNQQNNKVRYKFGYEISGQNFDHVEIAVLSKTGDGPAIVTTSPDFSRNNLPVNGGFGAGNEYKVALLVYDTDGVVVDSRIITDTADGTDP</sequence>
<dbReference type="Proteomes" id="UP000199607">
    <property type="component" value="Unassembled WGS sequence"/>
</dbReference>
<dbReference type="AlphaFoldDB" id="A0A1I4CGQ4"/>
<keyword evidence="2" id="KW-1133">Transmembrane helix</keyword>
<feature type="region of interest" description="Disordered" evidence="1">
    <location>
        <begin position="393"/>
        <end position="415"/>
    </location>
</feature>
<gene>
    <name evidence="3" type="ORF">SAMN04487950_1176</name>
</gene>
<dbReference type="EMBL" id="FOTC01000001">
    <property type="protein sequence ID" value="SFK80422.1"/>
    <property type="molecule type" value="Genomic_DNA"/>
</dbReference>
<dbReference type="RefSeq" id="WP_089866908.1">
    <property type="nucleotide sequence ID" value="NZ_FOTC01000001.1"/>
</dbReference>
<keyword evidence="2" id="KW-0472">Membrane</keyword>
<keyword evidence="2" id="KW-0812">Transmembrane</keyword>
<proteinExistence type="predicted"/>
<dbReference type="STRING" id="553466.SAMN04487950_1176"/>
<dbReference type="Gene3D" id="2.60.40.10">
    <property type="entry name" value="Immunoglobulins"/>
    <property type="match status" value="1"/>
</dbReference>
<evidence type="ECO:0000256" key="2">
    <source>
        <dbReference type="SAM" id="Phobius"/>
    </source>
</evidence>
<protein>
    <recommendedName>
        <fullName evidence="5">Big-1 domain-containing protein</fullName>
    </recommendedName>
</protein>